<organism evidence="2 3">
    <name type="scientific">Seminavis robusta</name>
    <dbReference type="NCBI Taxonomy" id="568900"/>
    <lineage>
        <taxon>Eukaryota</taxon>
        <taxon>Sar</taxon>
        <taxon>Stramenopiles</taxon>
        <taxon>Ochrophyta</taxon>
        <taxon>Bacillariophyta</taxon>
        <taxon>Bacillariophyceae</taxon>
        <taxon>Bacillariophycidae</taxon>
        <taxon>Naviculales</taxon>
        <taxon>Naviculaceae</taxon>
        <taxon>Seminavis</taxon>
    </lineage>
</organism>
<name>A0A9N8EE44_9STRA</name>
<dbReference type="InterPro" id="IPR011333">
    <property type="entry name" value="SKP1/BTB/POZ_sf"/>
</dbReference>
<evidence type="ECO:0000313" key="2">
    <source>
        <dbReference type="EMBL" id="CAB9517514.1"/>
    </source>
</evidence>
<dbReference type="CDD" id="cd18186">
    <property type="entry name" value="BTB_POZ_ZBTB_KLHL-like"/>
    <property type="match status" value="1"/>
</dbReference>
<keyword evidence="3" id="KW-1185">Reference proteome</keyword>
<dbReference type="EMBL" id="CAICTM010000861">
    <property type="protein sequence ID" value="CAB9517514.1"/>
    <property type="molecule type" value="Genomic_DNA"/>
</dbReference>
<evidence type="ECO:0008006" key="4">
    <source>
        <dbReference type="Google" id="ProtNLM"/>
    </source>
</evidence>
<dbReference type="Gene3D" id="3.30.710.10">
    <property type="entry name" value="Potassium Channel Kv1.1, Chain A"/>
    <property type="match status" value="1"/>
</dbReference>
<evidence type="ECO:0000256" key="1">
    <source>
        <dbReference type="SAM" id="MobiDB-lite"/>
    </source>
</evidence>
<dbReference type="SUPFAM" id="SSF54695">
    <property type="entry name" value="POZ domain"/>
    <property type="match status" value="1"/>
</dbReference>
<protein>
    <recommendedName>
        <fullName evidence="4">BTB domain-containing protein</fullName>
    </recommendedName>
</protein>
<dbReference type="AlphaFoldDB" id="A0A9N8EE44"/>
<proteinExistence type="predicted"/>
<feature type="region of interest" description="Disordered" evidence="1">
    <location>
        <begin position="1"/>
        <end position="21"/>
    </location>
</feature>
<dbReference type="OrthoDB" id="6246789at2759"/>
<comment type="caution">
    <text evidence="2">The sequence shown here is derived from an EMBL/GenBank/DDBJ whole genome shotgun (WGS) entry which is preliminary data.</text>
</comment>
<sequence>MSLKRYTVRGKKITPPPPEPKQTCIRNKAEPDVTIVVGGVVFKEYGPSLRCWSQYFDTALDIGMKESATKHFEFPHRDPKEWEWIVSLMAPLSTVKITKDKLLIALSWFDELCSRAGLEECDRVISNVLEPLAAEQTEDVAAAIHVVEALETSVQYGLIHSQENCFELLHMLLTKSPNTFSEDSLRRMVLLVKGNEKCRDSLMKSLGTFLPKSMTAKQQELLIEHDILHHYLQSEIALKTLKPLVPRLVEIVNERVSPSYVRYFKNDGVVGHLFE</sequence>
<gene>
    <name evidence="2" type="ORF">SEMRO_862_G212370.1</name>
</gene>
<evidence type="ECO:0000313" key="3">
    <source>
        <dbReference type="Proteomes" id="UP001153069"/>
    </source>
</evidence>
<feature type="compositionally biased region" description="Basic residues" evidence="1">
    <location>
        <begin position="1"/>
        <end position="12"/>
    </location>
</feature>
<dbReference type="Proteomes" id="UP001153069">
    <property type="component" value="Unassembled WGS sequence"/>
</dbReference>
<accession>A0A9N8EE44</accession>
<reference evidence="2" key="1">
    <citation type="submission" date="2020-06" db="EMBL/GenBank/DDBJ databases">
        <authorList>
            <consortium name="Plant Systems Biology data submission"/>
        </authorList>
    </citation>
    <scope>NUCLEOTIDE SEQUENCE</scope>
    <source>
        <strain evidence="2">D6</strain>
    </source>
</reference>